<dbReference type="AlphaFoldDB" id="A0A160IM74"/>
<feature type="chain" id="PRO_5038726625" evidence="1">
    <location>
        <begin position="21"/>
        <end position="528"/>
    </location>
</feature>
<dbReference type="RefSeq" id="WP_066394874.1">
    <property type="nucleotide sequence ID" value="NZ_CP015378.1"/>
</dbReference>
<name>A0A160IM74_9BACL</name>
<dbReference type="PROSITE" id="PS51257">
    <property type="entry name" value="PROKAR_LIPOPROTEIN"/>
    <property type="match status" value="1"/>
</dbReference>
<dbReference type="InterPro" id="IPR006059">
    <property type="entry name" value="SBP"/>
</dbReference>
<keyword evidence="1" id="KW-0732">Signal</keyword>
<evidence type="ECO:0000256" key="1">
    <source>
        <dbReference type="SAM" id="SignalP"/>
    </source>
</evidence>
<keyword evidence="3" id="KW-1185">Reference proteome</keyword>
<dbReference type="CDD" id="cd13581">
    <property type="entry name" value="PBP2_AlgQ_like_2"/>
    <property type="match status" value="1"/>
</dbReference>
<feature type="signal peptide" evidence="1">
    <location>
        <begin position="1"/>
        <end position="20"/>
    </location>
</feature>
<protein>
    <submittedName>
        <fullName evidence="2">ABC transporter substrate-binding protein</fullName>
    </submittedName>
</protein>
<dbReference type="SUPFAM" id="SSF53850">
    <property type="entry name" value="Periplasmic binding protein-like II"/>
    <property type="match status" value="1"/>
</dbReference>
<dbReference type="Pfam" id="PF01547">
    <property type="entry name" value="SBP_bac_1"/>
    <property type="match status" value="1"/>
</dbReference>
<dbReference type="EMBL" id="CP015378">
    <property type="protein sequence ID" value="ANC77363.1"/>
    <property type="molecule type" value="Genomic_DNA"/>
</dbReference>
<dbReference type="PANTHER" id="PTHR43649">
    <property type="entry name" value="ARABINOSE-BINDING PROTEIN-RELATED"/>
    <property type="match status" value="1"/>
</dbReference>
<accession>A0A160IM74</accession>
<sequence>MKKVFSVGTTVFLSASLVLAGCNSKEESEPKDKATFEKTGLPIVKEKVSLNIVAPKAPLAPDYSEMEIFKRLEKSTNVSIKWKNIPDTDYQEKKNLLLASGDLPDAFYGAQFTDYDLVTYGQNGTLIPLEDLIDEYAPNLKEVFKKRPEIERGITAPDGHIYSLPTAEEMGIGDTPFFPSINKKWLDNLGLQMPTTLDEYTEVLRAFKTQDPNGNGKKDEIPLSFMHLWWCADIGDFFAAFGQPDNLDHRIVRDGKVIFTADKPEYKEALQYFHQWYKEGLIDPESFTQDAAQYLAKGKTKDETLGSYIWWETEEVVGPERAGDYVLMPPLEGPTGEKLVGRSNGSEFARNAFVITNANKNPEITMRWIDEQYEPKMAAQIHWGPIGIIYEEDENGKLVNKELPEGVAMGEYRQKVAPNGAGVILKEDFGTIVEMEPRAKQRIKDLDNIYRPFMEKEKYPTIFFKPEELDQVNTIETDVKELVNQTRAKFIVEGFSEKDWKAYVKALEEMGVEDMMKIYQDGLDRFNK</sequence>
<dbReference type="Gene3D" id="3.40.190.10">
    <property type="entry name" value="Periplasmic binding protein-like II"/>
    <property type="match status" value="2"/>
</dbReference>
<proteinExistence type="predicted"/>
<evidence type="ECO:0000313" key="2">
    <source>
        <dbReference type="EMBL" id="ANC77363.1"/>
    </source>
</evidence>
<dbReference type="Proteomes" id="UP000076623">
    <property type="component" value="Chromosome"/>
</dbReference>
<evidence type="ECO:0000313" key="3">
    <source>
        <dbReference type="Proteomes" id="UP000076623"/>
    </source>
</evidence>
<dbReference type="PANTHER" id="PTHR43649:SF12">
    <property type="entry name" value="DIACETYLCHITOBIOSE BINDING PROTEIN DASA"/>
    <property type="match status" value="1"/>
</dbReference>
<dbReference type="InterPro" id="IPR050490">
    <property type="entry name" value="Bact_solute-bd_prot1"/>
</dbReference>
<organism evidence="2 3">
    <name type="scientific">Fictibacillus phosphorivorans</name>
    <dbReference type="NCBI Taxonomy" id="1221500"/>
    <lineage>
        <taxon>Bacteria</taxon>
        <taxon>Bacillati</taxon>
        <taxon>Bacillota</taxon>
        <taxon>Bacilli</taxon>
        <taxon>Bacillales</taxon>
        <taxon>Fictibacillaceae</taxon>
        <taxon>Fictibacillus</taxon>
    </lineage>
</organism>
<gene>
    <name evidence="2" type="ORF">ABE65_011345</name>
</gene>
<dbReference type="KEGG" id="fpn:ABE65_011345"/>
<dbReference type="STRING" id="1221500.ABE65_011345"/>
<reference evidence="2 3" key="1">
    <citation type="submission" date="2016-04" db="EMBL/GenBank/DDBJ databases">
        <title>Complete genome sequence of Fictibacillus phosphorivorans G25-29, a strain toxic to nematodes.</title>
        <authorList>
            <person name="Zheng Z."/>
        </authorList>
    </citation>
    <scope>NUCLEOTIDE SEQUENCE [LARGE SCALE GENOMIC DNA]</scope>
    <source>
        <strain evidence="2 3">G25-29</strain>
    </source>
</reference>